<evidence type="ECO:0000256" key="1">
    <source>
        <dbReference type="ARBA" id="ARBA00010139"/>
    </source>
</evidence>
<evidence type="ECO:0008006" key="7">
    <source>
        <dbReference type="Google" id="ProtNLM"/>
    </source>
</evidence>
<dbReference type="GO" id="GO:0050661">
    <property type="term" value="F:NADP binding"/>
    <property type="evidence" value="ECO:0007669"/>
    <property type="project" value="InterPro"/>
</dbReference>
<dbReference type="GO" id="GO:0004499">
    <property type="term" value="F:N,N-dimethylaniline monooxygenase activity"/>
    <property type="evidence" value="ECO:0007669"/>
    <property type="project" value="InterPro"/>
</dbReference>
<dbReference type="Gene3D" id="3.50.50.60">
    <property type="entry name" value="FAD/NAD(P)-binding domain"/>
    <property type="match status" value="2"/>
</dbReference>
<keyword evidence="3" id="KW-0274">FAD</keyword>
<proteinExistence type="inferred from homology"/>
<comment type="caution">
    <text evidence="5">The sequence shown here is derived from an EMBL/GenBank/DDBJ whole genome shotgun (WGS) entry which is preliminary data.</text>
</comment>
<dbReference type="SUPFAM" id="SSF51905">
    <property type="entry name" value="FAD/NAD(P)-binding domain"/>
    <property type="match status" value="3"/>
</dbReference>
<evidence type="ECO:0000313" key="5">
    <source>
        <dbReference type="EMBL" id="RKK06688.1"/>
    </source>
</evidence>
<dbReference type="InterPro" id="IPR036188">
    <property type="entry name" value="FAD/NAD-bd_sf"/>
</dbReference>
<gene>
    <name evidence="5" type="ORF">BFJ65_g18586</name>
</gene>
<keyword evidence="4" id="KW-0560">Oxidoreductase</keyword>
<dbReference type="Proteomes" id="UP000270866">
    <property type="component" value="Unassembled WGS sequence"/>
</dbReference>
<dbReference type="PANTHER" id="PTHR42877:SF8">
    <property type="entry name" value="MONOOXYGENASE"/>
    <property type="match status" value="1"/>
</dbReference>
<dbReference type="InterPro" id="IPR020946">
    <property type="entry name" value="Flavin_mOase-like"/>
</dbReference>
<comment type="similarity">
    <text evidence="1">Belongs to the FAD-binding monooxygenase family.</text>
</comment>
<sequence length="637" mass="72815">MTLWIDSLSGAAPQAVPPVAIHSPDPEVGPVEGTVEKLLDLKNGVQDDTQPFQLLQQWHSQPRKLRVIHVGAGATGLCTAFKFERQLSDYELVCYEKNDEIGGTWLQNRYPGCACDVPAHIYTYTFEPYSRWKSYYAYSPDIQEYFMSFCDKYKLRKYIKLRHRIVSAVWDEEEGQWVVQIEHDGKIITDRCHVLMNGSGLLNKFRWPKIEGLHSFKGPLMHSAEWDHYTNKRVAVLGNGSSAIQIIPQVQKGTVDDTVDATASAIGSKQRTDHSSVASKLKCFMRGSTWISPPMPRVPVEVEQNGEKDVTVDKEHVHPNVGQYFYSPEEIQRLTDDPDYLLNYRKKIEYAINEGFALFYKNSEASAIAGQYMRSEMIRRLENHPLLVEKLTPRWPVGCRRLTPGDGYLEALIKPNVDCCFSEITSVNENGIWTENGAHHEVDVLICATGYDMAWTPHFELIGRNGLDVKKAWDPEPKCYLGLAAPGFPNYFVMNGPRGNLANGTVLPCLETEIEYVIQAIKKMQSDRIKALDVREKCVDQLNEYIDAWHQTGVFSSECRSWYKNNTLDGKPRVWGGSSVHFLKTIKTPRWEHYDFEYLENHPWAFLGNGRIKAEVEHSFHGLTPYLRNSDRPWTIV</sequence>
<evidence type="ECO:0000256" key="3">
    <source>
        <dbReference type="ARBA" id="ARBA00022827"/>
    </source>
</evidence>
<dbReference type="GO" id="GO:0050660">
    <property type="term" value="F:flavin adenine dinucleotide binding"/>
    <property type="evidence" value="ECO:0007669"/>
    <property type="project" value="InterPro"/>
</dbReference>
<evidence type="ECO:0000313" key="6">
    <source>
        <dbReference type="Proteomes" id="UP000270866"/>
    </source>
</evidence>
<name>A0A3L6MS83_FUSOX</name>
<dbReference type="Pfam" id="PF00743">
    <property type="entry name" value="FMO-like"/>
    <property type="match status" value="1"/>
</dbReference>
<reference evidence="5 6" key="1">
    <citation type="journal article" date="2018" name="Sci. Rep.">
        <title>Characterisation of pathogen-specific regions and novel effector candidates in Fusarium oxysporum f. sp. cepae.</title>
        <authorList>
            <person name="Armitage A.D."/>
            <person name="Taylor A."/>
            <person name="Sobczyk M.K."/>
            <person name="Baxter L."/>
            <person name="Greenfield B.P."/>
            <person name="Bates H.J."/>
            <person name="Wilson F."/>
            <person name="Jackson A.C."/>
            <person name="Ott S."/>
            <person name="Harrison R.J."/>
            <person name="Clarkson J.P."/>
        </authorList>
    </citation>
    <scope>NUCLEOTIDE SEQUENCE [LARGE SCALE GENOMIC DNA]</scope>
    <source>
        <strain evidence="5 6">FoC_Fus2</strain>
    </source>
</reference>
<dbReference type="PANTHER" id="PTHR42877">
    <property type="entry name" value="L-ORNITHINE N(5)-MONOOXYGENASE-RELATED"/>
    <property type="match status" value="1"/>
</dbReference>
<evidence type="ECO:0000256" key="4">
    <source>
        <dbReference type="ARBA" id="ARBA00023002"/>
    </source>
</evidence>
<organism evidence="5 6">
    <name type="scientific">Fusarium oxysporum f. sp. cepae</name>
    <dbReference type="NCBI Taxonomy" id="396571"/>
    <lineage>
        <taxon>Eukaryota</taxon>
        <taxon>Fungi</taxon>
        <taxon>Dikarya</taxon>
        <taxon>Ascomycota</taxon>
        <taxon>Pezizomycotina</taxon>
        <taxon>Sordariomycetes</taxon>
        <taxon>Hypocreomycetidae</taxon>
        <taxon>Hypocreales</taxon>
        <taxon>Nectriaceae</taxon>
        <taxon>Fusarium</taxon>
        <taxon>Fusarium oxysporum species complex</taxon>
    </lineage>
</organism>
<dbReference type="InterPro" id="IPR051209">
    <property type="entry name" value="FAD-bind_Monooxygenase_sf"/>
</dbReference>
<evidence type="ECO:0000256" key="2">
    <source>
        <dbReference type="ARBA" id="ARBA00022630"/>
    </source>
</evidence>
<accession>A0A3L6MS83</accession>
<dbReference type="EMBL" id="MRCU01000020">
    <property type="protein sequence ID" value="RKK06688.1"/>
    <property type="molecule type" value="Genomic_DNA"/>
</dbReference>
<keyword evidence="2" id="KW-0285">Flavoprotein</keyword>
<dbReference type="AlphaFoldDB" id="A0A3L6MS83"/>
<protein>
    <recommendedName>
        <fullName evidence="7">Sterigmatocystin biosynthesis monooxygenase stcW</fullName>
    </recommendedName>
</protein>